<dbReference type="PANTHER" id="PTHR46211">
    <property type="entry name" value="GLYCEROPHOSPHORYL DIESTER PHOSPHODIESTERASE"/>
    <property type="match status" value="1"/>
</dbReference>
<dbReference type="PANTHER" id="PTHR46211:SF1">
    <property type="entry name" value="GLYCEROPHOSPHODIESTER PHOSPHODIESTERASE, CYTOPLASMIC"/>
    <property type="match status" value="1"/>
</dbReference>
<sequence>MGWTWPRDWHYSALDLPGTVHKPLVLGHAGSGFFTPFNPFNPLPPSSLAGVRHALAKGADGEEVDVQLSQDSVLMLYHDLELSNSTATGTGCVSQYPAAELLRLRYRGGWPYDWFQKERVATLDTLLQELRQRATFPYLHFDLHEEDGCVPPAKAFARSQVLVRQLVQQLVRRQVPLAQALVISTQLSTLKYVRTLLPAVPVALEIVENFDSVFTQAQAAGIETVVVKKDQLTPQRAARIHAAGVQLVLFGGRSAGAMKKQLAFDPQAIETDNVARLISLLNRRARKD</sequence>
<dbReference type="PROSITE" id="PS51704">
    <property type="entry name" value="GP_PDE"/>
    <property type="match status" value="1"/>
</dbReference>
<evidence type="ECO:0000313" key="2">
    <source>
        <dbReference type="EMBL" id="OGX83872.1"/>
    </source>
</evidence>
<dbReference type="EMBL" id="MDZC01000079">
    <property type="protein sequence ID" value="OGX83872.1"/>
    <property type="molecule type" value="Genomic_DNA"/>
</dbReference>
<gene>
    <name evidence="2" type="ORF">BEN48_03685</name>
</gene>
<evidence type="ECO:0000259" key="1">
    <source>
        <dbReference type="PROSITE" id="PS51704"/>
    </source>
</evidence>
<organism evidence="2 3">
    <name type="scientific">Hymenobacter glacialis</name>
    <dbReference type="NCBI Taxonomy" id="1908236"/>
    <lineage>
        <taxon>Bacteria</taxon>
        <taxon>Pseudomonadati</taxon>
        <taxon>Bacteroidota</taxon>
        <taxon>Cytophagia</taxon>
        <taxon>Cytophagales</taxon>
        <taxon>Hymenobacteraceae</taxon>
        <taxon>Hymenobacter</taxon>
    </lineage>
</organism>
<protein>
    <recommendedName>
        <fullName evidence="1">GP-PDE domain-containing protein</fullName>
    </recommendedName>
</protein>
<accession>A0A1G1SZ17</accession>
<dbReference type="InterPro" id="IPR030395">
    <property type="entry name" value="GP_PDE_dom"/>
</dbReference>
<dbReference type="InterPro" id="IPR017946">
    <property type="entry name" value="PLC-like_Pdiesterase_TIM-brl"/>
</dbReference>
<feature type="domain" description="GP-PDE" evidence="1">
    <location>
        <begin position="23"/>
        <end position="281"/>
    </location>
</feature>
<proteinExistence type="predicted"/>
<dbReference type="GO" id="GO:0008081">
    <property type="term" value="F:phosphoric diester hydrolase activity"/>
    <property type="evidence" value="ECO:0007669"/>
    <property type="project" value="InterPro"/>
</dbReference>
<dbReference type="AlphaFoldDB" id="A0A1G1SZ17"/>
<reference evidence="2 3" key="1">
    <citation type="submission" date="2016-08" db="EMBL/GenBank/DDBJ databases">
        <title>Hymenobacter coccineus sp. nov., Hymenobacter lapidarius sp. nov. and Hymenobacter glacialis sp. nov., isolated from Antarctic soil.</title>
        <authorList>
            <person name="Sedlacek I."/>
            <person name="Kralova S."/>
            <person name="Kyrova K."/>
            <person name="Maslanova I."/>
            <person name="Stankova E."/>
            <person name="Vrbovska V."/>
            <person name="Nemec M."/>
            <person name="Bartak M."/>
            <person name="Svec P."/>
            <person name="Busse H.-J."/>
            <person name="Pantucek R."/>
        </authorList>
    </citation>
    <scope>NUCLEOTIDE SEQUENCE [LARGE SCALE GENOMIC DNA]</scope>
    <source>
        <strain evidence="2 3">CCM 8648</strain>
    </source>
</reference>
<evidence type="ECO:0000313" key="3">
    <source>
        <dbReference type="Proteomes" id="UP000177791"/>
    </source>
</evidence>
<keyword evidence="3" id="KW-1185">Reference proteome</keyword>
<dbReference type="SUPFAM" id="SSF51695">
    <property type="entry name" value="PLC-like phosphodiesterases"/>
    <property type="match status" value="1"/>
</dbReference>
<dbReference type="STRING" id="1908236.BEN48_03685"/>
<dbReference type="Pfam" id="PF03009">
    <property type="entry name" value="GDPD"/>
    <property type="match status" value="1"/>
</dbReference>
<dbReference type="Gene3D" id="3.20.20.190">
    <property type="entry name" value="Phosphatidylinositol (PI) phosphodiesterase"/>
    <property type="match status" value="1"/>
</dbReference>
<name>A0A1G1SZ17_9BACT</name>
<comment type="caution">
    <text evidence="2">The sequence shown here is derived from an EMBL/GenBank/DDBJ whole genome shotgun (WGS) entry which is preliminary data.</text>
</comment>
<dbReference type="GO" id="GO:0006629">
    <property type="term" value="P:lipid metabolic process"/>
    <property type="evidence" value="ECO:0007669"/>
    <property type="project" value="InterPro"/>
</dbReference>
<dbReference type="Proteomes" id="UP000177791">
    <property type="component" value="Unassembled WGS sequence"/>
</dbReference>